<dbReference type="InterPro" id="IPR027417">
    <property type="entry name" value="P-loop_NTPase"/>
</dbReference>
<dbReference type="Pfam" id="PF13335">
    <property type="entry name" value="Mg_chelatase_C"/>
    <property type="match status" value="1"/>
</dbReference>
<dbReference type="InterPro" id="IPR014721">
    <property type="entry name" value="Ribsml_uS5_D2-typ_fold_subgr"/>
</dbReference>
<evidence type="ECO:0000313" key="3">
    <source>
        <dbReference type="EMBL" id="PRZ18859.1"/>
    </source>
</evidence>
<dbReference type="SUPFAM" id="SSF54211">
    <property type="entry name" value="Ribosomal protein S5 domain 2-like"/>
    <property type="match status" value="1"/>
</dbReference>
<dbReference type="EMBL" id="PVTY01000001">
    <property type="protein sequence ID" value="PRZ18859.1"/>
    <property type="molecule type" value="Genomic_DNA"/>
</dbReference>
<feature type="compositionally biased region" description="Polar residues" evidence="1">
    <location>
        <begin position="200"/>
        <end position="215"/>
    </location>
</feature>
<feature type="region of interest" description="Disordered" evidence="1">
    <location>
        <begin position="179"/>
        <end position="225"/>
    </location>
</feature>
<dbReference type="InterPro" id="IPR045006">
    <property type="entry name" value="CHLI-like"/>
</dbReference>
<sequence>MSMGRARGVVLFGMDGHLIDVEADIGRALPAFILLGLPDASLRESQDRIRSAAKNTGFDLPARRLTVNLLPASLPKSGSVLDLAILMSAWAADGKVRGTAEVVFLAELGLDGRLRPVRGVLPSVAAAQAAGAQTVVVARENAQEAALVPGMEVLAASHVGQVVTSFAAAALEPLARDSPGVEHWSAGRSEPGSAQDLTDRSCSAQDRTGTPQTQDAGDFTPHVAGPDLAEVRGQEEARFALELAAAGGHHLLLIGAPGAGKTMLAERMSGILPPLDDQAAMEATAIESISADPRTVTRLRRTPPFQAPHHSASMAAIVGGGSRIARPGAVTRAHRGVLFLDEAPEFPRHALDALRQPLETGRISLHRSAGSVTYPARFQLVLAANPCPCGLNVGSGTRCRCSVAQRRNYMARLSGPLLDRIDLQIQVDRPRSAAAALGPPGESSAAVRARVLAARATQAQRLQTWGLRTNAQAPLQLLTGELRLPAGATRDIDAALDRASISLRGYLRVLRLAWTIADLMDQDRPGVDEVDAALQLRQRSQIH</sequence>
<evidence type="ECO:0000313" key="4">
    <source>
        <dbReference type="Proteomes" id="UP000238217"/>
    </source>
</evidence>
<gene>
    <name evidence="3" type="ORF">BCL67_101167</name>
</gene>
<accession>A0A2T0YSU5</accession>
<dbReference type="PANTHER" id="PTHR32039">
    <property type="entry name" value="MAGNESIUM-CHELATASE SUBUNIT CHLI"/>
    <property type="match status" value="1"/>
</dbReference>
<dbReference type="Pfam" id="PF13541">
    <property type="entry name" value="ChlI"/>
    <property type="match status" value="1"/>
</dbReference>
<dbReference type="SUPFAM" id="SSF52540">
    <property type="entry name" value="P-loop containing nucleoside triphosphate hydrolases"/>
    <property type="match status" value="1"/>
</dbReference>
<comment type="caution">
    <text evidence="3">The sequence shown here is derived from an EMBL/GenBank/DDBJ whole genome shotgun (WGS) entry which is preliminary data.</text>
</comment>
<dbReference type="Gene3D" id="3.30.230.10">
    <property type="match status" value="1"/>
</dbReference>
<dbReference type="InterPro" id="IPR003593">
    <property type="entry name" value="AAA+_ATPase"/>
</dbReference>
<evidence type="ECO:0000259" key="2">
    <source>
        <dbReference type="SMART" id="SM00382"/>
    </source>
</evidence>
<feature type="domain" description="AAA+ ATPase" evidence="2">
    <location>
        <begin position="247"/>
        <end position="431"/>
    </location>
</feature>
<dbReference type="InterPro" id="IPR020568">
    <property type="entry name" value="Ribosomal_Su5_D2-typ_SF"/>
</dbReference>
<dbReference type="RefSeq" id="WP_106121579.1">
    <property type="nucleotide sequence ID" value="NZ_PVTY01000001.1"/>
</dbReference>
<dbReference type="Gene3D" id="3.40.50.300">
    <property type="entry name" value="P-loop containing nucleotide triphosphate hydrolases"/>
    <property type="match status" value="1"/>
</dbReference>
<dbReference type="InterPro" id="IPR000523">
    <property type="entry name" value="Mg_chelatse_chII-like_cat_dom"/>
</dbReference>
<protein>
    <submittedName>
        <fullName evidence="3">Magnesium chelatase family protein</fullName>
    </submittedName>
</protein>
<name>A0A2T0YSU5_9MICC</name>
<dbReference type="InterPro" id="IPR025158">
    <property type="entry name" value="Mg_chelat-rel_C"/>
</dbReference>
<reference evidence="3 4" key="1">
    <citation type="submission" date="2018-03" db="EMBL/GenBank/DDBJ databases">
        <title>Comparative analysis of microorganisms from saline springs in Andes Mountain Range, Colombia.</title>
        <authorList>
            <person name="Rubin E."/>
        </authorList>
    </citation>
    <scope>NUCLEOTIDE SEQUENCE [LARGE SCALE GENOMIC DNA]</scope>
    <source>
        <strain evidence="3 4">CG 35</strain>
    </source>
</reference>
<keyword evidence="4" id="KW-1185">Reference proteome</keyword>
<evidence type="ECO:0000256" key="1">
    <source>
        <dbReference type="SAM" id="MobiDB-lite"/>
    </source>
</evidence>
<proteinExistence type="predicted"/>
<organism evidence="3 4">
    <name type="scientific">Nesterenkonia sandarakina</name>
    <dbReference type="NCBI Taxonomy" id="272918"/>
    <lineage>
        <taxon>Bacteria</taxon>
        <taxon>Bacillati</taxon>
        <taxon>Actinomycetota</taxon>
        <taxon>Actinomycetes</taxon>
        <taxon>Micrococcales</taxon>
        <taxon>Micrococcaceae</taxon>
        <taxon>Nesterenkonia</taxon>
    </lineage>
</organism>
<dbReference type="AlphaFoldDB" id="A0A2T0YSU5"/>
<dbReference type="Pfam" id="PF01078">
    <property type="entry name" value="Mg_chelatase"/>
    <property type="match status" value="1"/>
</dbReference>
<dbReference type="OrthoDB" id="9813147at2"/>
<dbReference type="SMART" id="SM00382">
    <property type="entry name" value="AAA"/>
    <property type="match status" value="1"/>
</dbReference>
<dbReference type="GO" id="GO:0005524">
    <property type="term" value="F:ATP binding"/>
    <property type="evidence" value="ECO:0007669"/>
    <property type="project" value="InterPro"/>
</dbReference>
<dbReference type="PANTHER" id="PTHR32039:SF7">
    <property type="entry name" value="COMPETENCE PROTEIN COMM"/>
    <property type="match status" value="1"/>
</dbReference>
<dbReference type="Proteomes" id="UP000238217">
    <property type="component" value="Unassembled WGS sequence"/>
</dbReference>